<name>A0ABW0U7L5_9BACI</name>
<dbReference type="Proteomes" id="UP001596143">
    <property type="component" value="Unassembled WGS sequence"/>
</dbReference>
<dbReference type="EMBL" id="JBHSPF010000059">
    <property type="protein sequence ID" value="MFC5629487.1"/>
    <property type="molecule type" value="Genomic_DNA"/>
</dbReference>
<dbReference type="InterPro" id="IPR038763">
    <property type="entry name" value="DHH_sf"/>
</dbReference>
<proteinExistence type="predicted"/>
<evidence type="ECO:0000259" key="1">
    <source>
        <dbReference type="Pfam" id="PF01368"/>
    </source>
</evidence>
<evidence type="ECO:0000313" key="3">
    <source>
        <dbReference type="EMBL" id="MFC5629487.1"/>
    </source>
</evidence>
<dbReference type="SUPFAM" id="SSF64182">
    <property type="entry name" value="DHH phosphoesterases"/>
    <property type="match status" value="1"/>
</dbReference>
<dbReference type="InterPro" id="IPR003156">
    <property type="entry name" value="DHHA1_dom"/>
</dbReference>
<keyword evidence="3" id="KW-0378">Hydrolase</keyword>
<feature type="domain" description="DDH" evidence="1">
    <location>
        <begin position="15"/>
        <end position="157"/>
    </location>
</feature>
<evidence type="ECO:0000259" key="2">
    <source>
        <dbReference type="Pfam" id="PF02272"/>
    </source>
</evidence>
<protein>
    <submittedName>
        <fullName evidence="3">Bifunctional oligoribonuclease/PAP phosphatase NrnA</fullName>
        <ecNumber evidence="3">3.1.3.7</ecNumber>
    </submittedName>
</protein>
<keyword evidence="4" id="KW-1185">Reference proteome</keyword>
<organism evidence="3 4">
    <name type="scientific">Aliibacillus thermotolerans</name>
    <dbReference type="NCBI Taxonomy" id="1834418"/>
    <lineage>
        <taxon>Bacteria</taxon>
        <taxon>Bacillati</taxon>
        <taxon>Bacillota</taxon>
        <taxon>Bacilli</taxon>
        <taxon>Bacillales</taxon>
        <taxon>Bacillaceae</taxon>
        <taxon>Aliibacillus</taxon>
    </lineage>
</organism>
<sequence length="318" mass="35630">MKKTIIEAIESYDTIFLYRHEKPDPDALGSQIGLALLITHNYPNKTVIAKGEMDDSFSFLVSEEAYRYRETEVQEDALVIVLDTANTERIDGDGWNSGKQLIKIDHHPEVEDYGDVMWVDTKASSTSEMILALAMEGKESKGWEWTTEAARLLYAGIVGDTGRFQFSNTTPTTLRLAAEALEYPFDTTELFTHFYENSEALIRLKGRVLLDFELTKNGLGIAYLTQQTLKEYGVTANESSAVVNAFANTEGLKAWVFFVEEEDGTYRVRLRSKGPVIHTIAEKHNGGGHPMAAGAKVKDEAEMKEIIRELNEKCAEVV</sequence>
<dbReference type="InterPro" id="IPR051319">
    <property type="entry name" value="Oligoribo/pAp-PDE_c-di-AMP_PDE"/>
</dbReference>
<dbReference type="RefSeq" id="WP_270897211.1">
    <property type="nucleotide sequence ID" value="NZ_JBHSPF010000059.1"/>
</dbReference>
<reference evidence="4" key="1">
    <citation type="journal article" date="2019" name="Int. J. Syst. Evol. Microbiol.">
        <title>The Global Catalogue of Microorganisms (GCM) 10K type strain sequencing project: providing services to taxonomists for standard genome sequencing and annotation.</title>
        <authorList>
            <consortium name="The Broad Institute Genomics Platform"/>
            <consortium name="The Broad Institute Genome Sequencing Center for Infectious Disease"/>
            <person name="Wu L."/>
            <person name="Ma J."/>
        </authorList>
    </citation>
    <scope>NUCLEOTIDE SEQUENCE [LARGE SCALE GENOMIC DNA]</scope>
    <source>
        <strain evidence="4">CGMCC 1.15790</strain>
    </source>
</reference>
<dbReference type="PANTHER" id="PTHR47618:SF1">
    <property type="entry name" value="BIFUNCTIONAL OLIGORIBONUCLEASE AND PAP PHOSPHATASE NRNA"/>
    <property type="match status" value="1"/>
</dbReference>
<dbReference type="InterPro" id="IPR001667">
    <property type="entry name" value="DDH_dom"/>
</dbReference>
<comment type="caution">
    <text evidence="3">The sequence shown here is derived from an EMBL/GenBank/DDBJ whole genome shotgun (WGS) entry which is preliminary data.</text>
</comment>
<dbReference type="Pfam" id="PF01368">
    <property type="entry name" value="DHH"/>
    <property type="match status" value="1"/>
</dbReference>
<dbReference type="EC" id="3.1.3.7" evidence="3"/>
<dbReference type="Gene3D" id="3.90.1640.10">
    <property type="entry name" value="inorganic pyrophosphatase (n-terminal core)"/>
    <property type="match status" value="1"/>
</dbReference>
<gene>
    <name evidence="3" type="ORF">ACFPTR_11550</name>
</gene>
<dbReference type="Pfam" id="PF02272">
    <property type="entry name" value="DHHA1"/>
    <property type="match status" value="1"/>
</dbReference>
<dbReference type="GO" id="GO:0008441">
    <property type="term" value="F:3'(2'),5'-bisphosphate nucleotidase activity"/>
    <property type="evidence" value="ECO:0007669"/>
    <property type="project" value="UniProtKB-EC"/>
</dbReference>
<feature type="domain" description="DHHA1" evidence="2">
    <location>
        <begin position="228"/>
        <end position="315"/>
    </location>
</feature>
<evidence type="ECO:0000313" key="4">
    <source>
        <dbReference type="Proteomes" id="UP001596143"/>
    </source>
</evidence>
<dbReference type="PANTHER" id="PTHR47618">
    <property type="entry name" value="BIFUNCTIONAL OLIGORIBONUCLEASE AND PAP PHOSPHATASE NRNA"/>
    <property type="match status" value="1"/>
</dbReference>
<accession>A0ABW0U7L5</accession>
<dbReference type="Gene3D" id="3.10.310.30">
    <property type="match status" value="1"/>
</dbReference>